<sequence length="116" mass="12658">MDLRKTICVAAGVSCTLFLGAGLSRLYSRYKRMKKSSEDGLFPRINEVETAIQLYIQQELRIGHSLIKDGDIPQGVEHLANVINASYDPVTVLSVIIEMMPAGVTSAMLDAVFGKA</sequence>
<keyword evidence="2" id="KW-1185">Reference proteome</keyword>
<name>A0AAG5DUA9_ANOAO</name>
<dbReference type="Proteomes" id="UP000075880">
    <property type="component" value="Unassembled WGS sequence"/>
</dbReference>
<evidence type="ECO:0000313" key="2">
    <source>
        <dbReference type="Proteomes" id="UP000075880"/>
    </source>
</evidence>
<dbReference type="Gene3D" id="1.20.960.10">
    <property type="entry name" value="Mitochondrial outer membrane translocase complex, subunit Tom20 domain"/>
    <property type="match status" value="1"/>
</dbReference>
<dbReference type="InterPro" id="IPR023392">
    <property type="entry name" value="Tom20_dom_sf"/>
</dbReference>
<organism evidence="1 2">
    <name type="scientific">Anopheles atroparvus</name>
    <name type="common">European mosquito</name>
    <dbReference type="NCBI Taxonomy" id="41427"/>
    <lineage>
        <taxon>Eukaryota</taxon>
        <taxon>Metazoa</taxon>
        <taxon>Ecdysozoa</taxon>
        <taxon>Arthropoda</taxon>
        <taxon>Hexapoda</taxon>
        <taxon>Insecta</taxon>
        <taxon>Pterygota</taxon>
        <taxon>Neoptera</taxon>
        <taxon>Endopterygota</taxon>
        <taxon>Diptera</taxon>
        <taxon>Nematocera</taxon>
        <taxon>Culicoidea</taxon>
        <taxon>Culicidae</taxon>
        <taxon>Anophelinae</taxon>
        <taxon>Anopheles</taxon>
    </lineage>
</organism>
<proteinExistence type="predicted"/>
<evidence type="ECO:0000313" key="1">
    <source>
        <dbReference type="EnsemblMetazoa" id="ENSAATROPP015027"/>
    </source>
</evidence>
<accession>A0AAG5DUA9</accession>
<reference evidence="1" key="1">
    <citation type="submission" date="2024-04" db="UniProtKB">
        <authorList>
            <consortium name="EnsemblMetazoa"/>
        </authorList>
    </citation>
    <scope>IDENTIFICATION</scope>
    <source>
        <strain evidence="1">EBRO</strain>
    </source>
</reference>
<dbReference type="EnsemblMetazoa" id="ENSAATROPT017047">
    <property type="protein sequence ID" value="ENSAATROPP015027"/>
    <property type="gene ID" value="ENSAATROPG013953"/>
</dbReference>
<protein>
    <submittedName>
        <fullName evidence="1">Uncharacterized protein</fullName>
    </submittedName>
</protein>
<dbReference type="AlphaFoldDB" id="A0AAG5DUA9"/>